<proteinExistence type="predicted"/>
<keyword evidence="4" id="KW-1185">Reference proteome</keyword>
<dbReference type="PANTHER" id="PTHR45947:SF3">
    <property type="entry name" value="SULFOQUINOVOSYL TRANSFERASE SQD2"/>
    <property type="match status" value="1"/>
</dbReference>
<dbReference type="Gene3D" id="3.40.50.2000">
    <property type="entry name" value="Glycogen Phosphorylase B"/>
    <property type="match status" value="2"/>
</dbReference>
<dbReference type="EMBL" id="JAGGJX010000005">
    <property type="protein sequence ID" value="MBP1855854.1"/>
    <property type="molecule type" value="Genomic_DNA"/>
</dbReference>
<organism evidence="3 4">
    <name type="scientific">Metaclostridioides mangenotii</name>
    <dbReference type="NCBI Taxonomy" id="1540"/>
    <lineage>
        <taxon>Bacteria</taxon>
        <taxon>Bacillati</taxon>
        <taxon>Bacillota</taxon>
        <taxon>Clostridia</taxon>
        <taxon>Peptostreptococcales</taxon>
        <taxon>Peptostreptococcaceae</taxon>
        <taxon>Metaclostridioides</taxon>
    </lineage>
</organism>
<dbReference type="InterPro" id="IPR028098">
    <property type="entry name" value="Glyco_trans_4-like_N"/>
</dbReference>
<name>A0ABS4ED29_9FIRM</name>
<protein>
    <submittedName>
        <fullName evidence="3">Glycosyltransferase involved in cell wall biosynthesis</fullName>
    </submittedName>
</protein>
<gene>
    <name evidence="3" type="ORF">J2Z43_002255</name>
</gene>
<comment type="caution">
    <text evidence="3">The sequence shown here is derived from an EMBL/GenBank/DDBJ whole genome shotgun (WGS) entry which is preliminary data.</text>
</comment>
<accession>A0ABS4ED29</accession>
<dbReference type="Pfam" id="PF00534">
    <property type="entry name" value="Glycos_transf_1"/>
    <property type="match status" value="1"/>
</dbReference>
<dbReference type="SUPFAM" id="SSF53756">
    <property type="entry name" value="UDP-Glycosyltransferase/glycogen phosphorylase"/>
    <property type="match status" value="1"/>
</dbReference>
<dbReference type="Pfam" id="PF13439">
    <property type="entry name" value="Glyco_transf_4"/>
    <property type="match status" value="1"/>
</dbReference>
<evidence type="ECO:0000313" key="4">
    <source>
        <dbReference type="Proteomes" id="UP000767291"/>
    </source>
</evidence>
<sequence>MNILHIITQKPNSTGSGVYLSGIVNEFEKMGYKQAVIAGIDVDDNKNCFDENIDFYPVIFNRYPLNFSVVGMSDSMPYKSTRYRDLDRLQVETVKSEFKKNIDIAIERLKPDIVICHHLYLLTSFVRSLIKDIKVVSICHGTCLRQFKTIDFEREMILEGIRGLDLIFALHDEQKSDIINTFSVDENKVIVIGSGYNDKIFYDKNFLTHNEKINISYAGKICESKGLKSLINSLDLLNYPEDFIEINFAGIGSDAKTYNEILDMAIKCKYKVNFVGKLNQYDLAELFNRSQLFILPSFYEGLPIVVLEALACGDDVILTNIFGVKEWLGDTINNTKKIDYVELPAMVGQGIPKKDEVLDFEKRLAKCISSRIDLISHRDKKDEFSMRDKTWDALAVRIEKILDGLII</sequence>
<evidence type="ECO:0000259" key="2">
    <source>
        <dbReference type="Pfam" id="PF13439"/>
    </source>
</evidence>
<evidence type="ECO:0000259" key="1">
    <source>
        <dbReference type="Pfam" id="PF00534"/>
    </source>
</evidence>
<reference evidence="3 4" key="1">
    <citation type="submission" date="2021-03" db="EMBL/GenBank/DDBJ databases">
        <title>Genomic Encyclopedia of Type Strains, Phase IV (KMG-IV): sequencing the most valuable type-strain genomes for metagenomic binning, comparative biology and taxonomic classification.</title>
        <authorList>
            <person name="Goeker M."/>
        </authorList>
    </citation>
    <scope>NUCLEOTIDE SEQUENCE [LARGE SCALE GENOMIC DNA]</scope>
    <source>
        <strain evidence="3 4">DSM 1289</strain>
    </source>
</reference>
<dbReference type="InterPro" id="IPR050194">
    <property type="entry name" value="Glycosyltransferase_grp1"/>
</dbReference>
<evidence type="ECO:0000313" key="3">
    <source>
        <dbReference type="EMBL" id="MBP1855854.1"/>
    </source>
</evidence>
<dbReference type="InterPro" id="IPR001296">
    <property type="entry name" value="Glyco_trans_1"/>
</dbReference>
<dbReference type="PANTHER" id="PTHR45947">
    <property type="entry name" value="SULFOQUINOVOSYL TRANSFERASE SQD2"/>
    <property type="match status" value="1"/>
</dbReference>
<feature type="domain" description="Glycosyl transferase family 1" evidence="1">
    <location>
        <begin position="206"/>
        <end position="332"/>
    </location>
</feature>
<dbReference type="CDD" id="cd03801">
    <property type="entry name" value="GT4_PimA-like"/>
    <property type="match status" value="1"/>
</dbReference>
<dbReference type="Proteomes" id="UP000767291">
    <property type="component" value="Unassembled WGS sequence"/>
</dbReference>
<feature type="domain" description="Glycosyltransferase subfamily 4-like N-terminal" evidence="2">
    <location>
        <begin position="102"/>
        <end position="197"/>
    </location>
</feature>
<dbReference type="RefSeq" id="WP_209457251.1">
    <property type="nucleotide sequence ID" value="NZ_BAAACS010000019.1"/>
</dbReference>